<evidence type="ECO:0000313" key="3">
    <source>
        <dbReference type="Proteomes" id="UP000091820"/>
    </source>
</evidence>
<dbReference type="AlphaFoldDB" id="A0A1A9WNM5"/>
<organism evidence="2 3">
    <name type="scientific">Glossina brevipalpis</name>
    <dbReference type="NCBI Taxonomy" id="37001"/>
    <lineage>
        <taxon>Eukaryota</taxon>
        <taxon>Metazoa</taxon>
        <taxon>Ecdysozoa</taxon>
        <taxon>Arthropoda</taxon>
        <taxon>Hexapoda</taxon>
        <taxon>Insecta</taxon>
        <taxon>Pterygota</taxon>
        <taxon>Neoptera</taxon>
        <taxon>Endopterygota</taxon>
        <taxon>Diptera</taxon>
        <taxon>Brachycera</taxon>
        <taxon>Muscomorpha</taxon>
        <taxon>Hippoboscoidea</taxon>
        <taxon>Glossinidae</taxon>
        <taxon>Glossina</taxon>
    </lineage>
</organism>
<evidence type="ECO:0000256" key="1">
    <source>
        <dbReference type="SAM" id="SignalP"/>
    </source>
</evidence>
<reference evidence="2" key="2">
    <citation type="submission" date="2020-05" db="UniProtKB">
        <authorList>
            <consortium name="EnsemblMetazoa"/>
        </authorList>
    </citation>
    <scope>IDENTIFICATION</scope>
    <source>
        <strain evidence="2">IAEA</strain>
    </source>
</reference>
<feature type="signal peptide" evidence="1">
    <location>
        <begin position="1"/>
        <end position="22"/>
    </location>
</feature>
<sequence>MRILVLLSLGLLSFAFFCYANASHVIEPEPETEAEYPTDYELEEEIEESPLIIMIKKINPNQNLNIITSKYVIELQFESLGRMPQAY</sequence>
<accession>A0A1A9WNM5</accession>
<protein>
    <submittedName>
        <fullName evidence="2">Uncharacterized protein</fullName>
    </submittedName>
</protein>
<keyword evidence="3" id="KW-1185">Reference proteome</keyword>
<dbReference type="EnsemblMetazoa" id="GBRI026263-RA">
    <property type="protein sequence ID" value="GBRI026263-PA"/>
    <property type="gene ID" value="GBRI026263"/>
</dbReference>
<reference evidence="3" key="1">
    <citation type="submission" date="2014-03" db="EMBL/GenBank/DDBJ databases">
        <authorList>
            <person name="Aksoy S."/>
            <person name="Warren W."/>
            <person name="Wilson R.K."/>
        </authorList>
    </citation>
    <scope>NUCLEOTIDE SEQUENCE [LARGE SCALE GENOMIC DNA]</scope>
    <source>
        <strain evidence="3">IAEA</strain>
    </source>
</reference>
<name>A0A1A9WNM5_9MUSC</name>
<feature type="chain" id="PRO_5008400507" evidence="1">
    <location>
        <begin position="23"/>
        <end position="87"/>
    </location>
</feature>
<dbReference type="VEuPathDB" id="VectorBase:GBRI026263"/>
<keyword evidence="1" id="KW-0732">Signal</keyword>
<evidence type="ECO:0000313" key="2">
    <source>
        <dbReference type="EnsemblMetazoa" id="GBRI026263-PA"/>
    </source>
</evidence>
<proteinExistence type="predicted"/>
<dbReference type="Proteomes" id="UP000091820">
    <property type="component" value="Unassembled WGS sequence"/>
</dbReference>